<dbReference type="RefSeq" id="WP_407348525.1">
    <property type="nucleotide sequence ID" value="NZ_CP136864.1"/>
</dbReference>
<evidence type="ECO:0000256" key="6">
    <source>
        <dbReference type="SAM" id="Phobius"/>
    </source>
</evidence>
<comment type="subcellular location">
    <subcellularLocation>
        <location evidence="1">Cell membrane</location>
        <topology evidence="1">Multi-pass membrane protein</topology>
    </subcellularLocation>
</comment>
<keyword evidence="2" id="KW-1003">Cell membrane</keyword>
<dbReference type="Pfam" id="PF06271">
    <property type="entry name" value="RDD"/>
    <property type="match status" value="1"/>
</dbReference>
<feature type="transmembrane region" description="Helical" evidence="6">
    <location>
        <begin position="101"/>
        <end position="122"/>
    </location>
</feature>
<organism evidence="8 9">
    <name type="scientific">Congregibacter variabilis</name>
    <dbReference type="NCBI Taxonomy" id="3081200"/>
    <lineage>
        <taxon>Bacteria</taxon>
        <taxon>Pseudomonadati</taxon>
        <taxon>Pseudomonadota</taxon>
        <taxon>Gammaproteobacteria</taxon>
        <taxon>Cellvibrionales</taxon>
        <taxon>Halieaceae</taxon>
        <taxon>Congregibacter</taxon>
    </lineage>
</organism>
<name>A0ABZ0I5X0_9GAMM</name>
<evidence type="ECO:0000259" key="7">
    <source>
        <dbReference type="Pfam" id="PF06271"/>
    </source>
</evidence>
<accession>A0ABZ0I5X0</accession>
<evidence type="ECO:0000313" key="8">
    <source>
        <dbReference type="EMBL" id="WOJ93885.1"/>
    </source>
</evidence>
<feature type="transmembrane region" description="Helical" evidence="6">
    <location>
        <begin position="15"/>
        <end position="38"/>
    </location>
</feature>
<evidence type="ECO:0000256" key="4">
    <source>
        <dbReference type="ARBA" id="ARBA00022989"/>
    </source>
</evidence>
<dbReference type="Proteomes" id="UP001626537">
    <property type="component" value="Chromosome"/>
</dbReference>
<proteinExistence type="predicted"/>
<keyword evidence="5 6" id="KW-0472">Membrane</keyword>
<reference evidence="8 9" key="1">
    <citation type="submission" date="2023-10" db="EMBL/GenBank/DDBJ databases">
        <title>Two novel species belonging to the OM43/NOR5 clade.</title>
        <authorList>
            <person name="Park M."/>
        </authorList>
    </citation>
    <scope>NUCLEOTIDE SEQUENCE [LARGE SCALE GENOMIC DNA]</scope>
    <source>
        <strain evidence="8 9">IMCC43200</strain>
    </source>
</reference>
<evidence type="ECO:0000313" key="9">
    <source>
        <dbReference type="Proteomes" id="UP001626537"/>
    </source>
</evidence>
<dbReference type="PANTHER" id="PTHR36115:SF10">
    <property type="entry name" value="RDD DOMAIN-CONTAINING PROTEIN"/>
    <property type="match status" value="1"/>
</dbReference>
<keyword evidence="3 6" id="KW-0812">Transmembrane</keyword>
<dbReference type="InterPro" id="IPR010432">
    <property type="entry name" value="RDD"/>
</dbReference>
<evidence type="ECO:0000256" key="5">
    <source>
        <dbReference type="ARBA" id="ARBA00023136"/>
    </source>
</evidence>
<feature type="domain" description="RDD" evidence="7">
    <location>
        <begin position="10"/>
        <end position="137"/>
    </location>
</feature>
<protein>
    <submittedName>
        <fullName evidence="8">RDD family protein</fullName>
    </submittedName>
</protein>
<dbReference type="EMBL" id="CP136864">
    <property type="protein sequence ID" value="WOJ93885.1"/>
    <property type="molecule type" value="Genomic_DNA"/>
</dbReference>
<evidence type="ECO:0000256" key="3">
    <source>
        <dbReference type="ARBA" id="ARBA00022692"/>
    </source>
</evidence>
<keyword evidence="4 6" id="KW-1133">Transmembrane helix</keyword>
<dbReference type="InterPro" id="IPR051791">
    <property type="entry name" value="Pra-immunoreactive"/>
</dbReference>
<evidence type="ECO:0000256" key="1">
    <source>
        <dbReference type="ARBA" id="ARBA00004651"/>
    </source>
</evidence>
<evidence type="ECO:0000256" key="2">
    <source>
        <dbReference type="ARBA" id="ARBA00022475"/>
    </source>
</evidence>
<feature type="transmembrane region" description="Helical" evidence="6">
    <location>
        <begin position="50"/>
        <end position="73"/>
    </location>
</feature>
<sequence>MNTQTPPAPALPRRLAAIVYDTLLVVPLIMVCVAVGLGIRQLLGSAADSLLPATLVQIIAVFSCIGFFGTFWLKSGQTLGMQAWRIKLVPMPGNEMTFGRVVTRCVSALLSAVCLGLGYWWCLFDRRKRCWHDYLSGTELVLLPKVPKKSAKNPTTHKASDTEKI</sequence>
<dbReference type="PANTHER" id="PTHR36115">
    <property type="entry name" value="PROLINE-RICH ANTIGEN HOMOLOG-RELATED"/>
    <property type="match status" value="1"/>
</dbReference>
<keyword evidence="9" id="KW-1185">Reference proteome</keyword>
<gene>
    <name evidence="8" type="ORF">R0135_01640</name>
</gene>